<dbReference type="Proteomes" id="UP000051733">
    <property type="component" value="Unassembled WGS sequence"/>
</dbReference>
<evidence type="ECO:0000313" key="2">
    <source>
        <dbReference type="EMBL" id="KRM62814.1"/>
    </source>
</evidence>
<dbReference type="STRING" id="1423813.FC26_GL001245"/>
<sequence>MAYFFVFWSWCVQIGSVNLTLENNKKGCDEMKTKGRLKKGIWILSSVATLSLVVAWMKQH</sequence>
<comment type="caution">
    <text evidence="2">The sequence shown here is derived from an EMBL/GenBank/DDBJ whole genome shotgun (WGS) entry which is preliminary data.</text>
</comment>
<keyword evidence="1" id="KW-1133">Transmembrane helix</keyword>
<evidence type="ECO:0000313" key="3">
    <source>
        <dbReference type="Proteomes" id="UP000051733"/>
    </source>
</evidence>
<protein>
    <submittedName>
        <fullName evidence="2">Uncharacterized protein</fullName>
    </submittedName>
</protein>
<keyword evidence="3" id="KW-1185">Reference proteome</keyword>
<keyword evidence="1" id="KW-0812">Transmembrane</keyword>
<dbReference type="PATRIC" id="fig|1423813.3.peg.1267"/>
<name>A0A0R2A5V1_9LACO</name>
<proteinExistence type="predicted"/>
<feature type="transmembrane region" description="Helical" evidence="1">
    <location>
        <begin position="40"/>
        <end position="57"/>
    </location>
</feature>
<evidence type="ECO:0000256" key="1">
    <source>
        <dbReference type="SAM" id="Phobius"/>
    </source>
</evidence>
<dbReference type="AlphaFoldDB" id="A0A0R2A5V1"/>
<reference evidence="2 3" key="1">
    <citation type="journal article" date="2015" name="Genome Announc.">
        <title>Expanding the biotechnology potential of lactobacilli through comparative genomics of 213 strains and associated genera.</title>
        <authorList>
            <person name="Sun Z."/>
            <person name="Harris H.M."/>
            <person name="McCann A."/>
            <person name="Guo C."/>
            <person name="Argimon S."/>
            <person name="Zhang W."/>
            <person name="Yang X."/>
            <person name="Jeffery I.B."/>
            <person name="Cooney J.C."/>
            <person name="Kagawa T.F."/>
            <person name="Liu W."/>
            <person name="Song Y."/>
            <person name="Salvetti E."/>
            <person name="Wrobel A."/>
            <person name="Rasinkangas P."/>
            <person name="Parkhill J."/>
            <person name="Rea M.C."/>
            <person name="O'Sullivan O."/>
            <person name="Ritari J."/>
            <person name="Douillard F.P."/>
            <person name="Paul Ross R."/>
            <person name="Yang R."/>
            <person name="Briner A.E."/>
            <person name="Felis G.E."/>
            <person name="de Vos W.M."/>
            <person name="Barrangou R."/>
            <person name="Klaenhammer T.R."/>
            <person name="Caufield P.W."/>
            <person name="Cui Y."/>
            <person name="Zhang H."/>
            <person name="O'Toole P.W."/>
        </authorList>
    </citation>
    <scope>NUCLEOTIDE SEQUENCE [LARGE SCALE GENOMIC DNA]</scope>
    <source>
        <strain evidence="2 3">DSM 20634</strain>
    </source>
</reference>
<dbReference type="EMBL" id="AYYY01000001">
    <property type="protein sequence ID" value="KRM62814.1"/>
    <property type="molecule type" value="Genomic_DNA"/>
</dbReference>
<organism evidence="2 3">
    <name type="scientific">Paucilactobacillus vaccinostercus DSM 20634</name>
    <dbReference type="NCBI Taxonomy" id="1423813"/>
    <lineage>
        <taxon>Bacteria</taxon>
        <taxon>Bacillati</taxon>
        <taxon>Bacillota</taxon>
        <taxon>Bacilli</taxon>
        <taxon>Lactobacillales</taxon>
        <taxon>Lactobacillaceae</taxon>
        <taxon>Paucilactobacillus</taxon>
    </lineage>
</organism>
<gene>
    <name evidence="2" type="ORF">FC26_GL001245</name>
</gene>
<keyword evidence="1" id="KW-0472">Membrane</keyword>
<accession>A0A0R2A5V1</accession>